<accession>A0A162CWN5</accession>
<protein>
    <submittedName>
        <fullName evidence="1">Metalloprotease</fullName>
    </submittedName>
</protein>
<keyword evidence="1" id="KW-0482">Metalloprotease</keyword>
<organism evidence="1 2">
    <name type="scientific">Aquimarina aggregata</name>
    <dbReference type="NCBI Taxonomy" id="1642818"/>
    <lineage>
        <taxon>Bacteria</taxon>
        <taxon>Pseudomonadati</taxon>
        <taxon>Bacteroidota</taxon>
        <taxon>Flavobacteriia</taxon>
        <taxon>Flavobacteriales</taxon>
        <taxon>Flavobacteriaceae</taxon>
        <taxon>Aquimarina</taxon>
    </lineage>
</organism>
<dbReference type="EMBL" id="LQRT01000002">
    <property type="protein sequence ID" value="KZS42169.1"/>
    <property type="molecule type" value="Genomic_DNA"/>
</dbReference>
<name>A0A162CWN5_9FLAO</name>
<dbReference type="STRING" id="1642818.AWE51_01630"/>
<dbReference type="SUPFAM" id="SSF55486">
    <property type="entry name" value="Metalloproteases ('zincins'), catalytic domain"/>
    <property type="match status" value="1"/>
</dbReference>
<dbReference type="InterPro" id="IPR027268">
    <property type="entry name" value="Peptidase_M4/M1_CTD_sf"/>
</dbReference>
<evidence type="ECO:0000313" key="2">
    <source>
        <dbReference type="Proteomes" id="UP000076715"/>
    </source>
</evidence>
<dbReference type="Gene3D" id="1.10.390.10">
    <property type="entry name" value="Neutral Protease Domain 2"/>
    <property type="match status" value="1"/>
</dbReference>
<comment type="caution">
    <text evidence="1">The sequence shown here is derived from an EMBL/GenBank/DDBJ whole genome shotgun (WGS) entry which is preliminary data.</text>
</comment>
<sequence length="946" mass="110884">MNLAKIYYSVIAFFICFVTHSQHSIKIDASLDTEKKIVSIEQEVVFTNTSEHVLKEVFFHDWANSFAGKTTPLGKRFSEDFLKRFYFAKDHERGSTIIQKISDNATNALQWSRHEGIADIIKVICTKPLLPGESQTFILKYQIKIPSSKFTRYGYHDNGNFDLKYWYIVPAVYDTKWNIYSHKNLDDLYMELSDYEIVFTVPEEYHVVSELTQKEIARNLPEEEDQNLKIITLSGENRGEINLHIGKQPSFYSFPAGDFIFISNIDDNNLMPKMKSVATERILDFLKKKLGPYPYNKIVISESDYKNNPVYGLNQLPDFLRPFPDGFQYEIKQLKAITETYLDKTLLVNPRHDTWIKDALHIYLMISYTEQFYPDMKIIGKLSKVIGIRWFHIADLDFNDQYFLAYKNMARLFLDQPLSTPQDSLVKFNKNIANAYKAGVGFKYLEDYLENDNVLDETIKEFYSKNVLKHTSSEKFKDILQSIAQKDVEWFFKDFVNTNKKLDFKIKSVKRKKDSLEVTIKNKKENSMPISLYGLRKKDVVSKTWVTDIVGTKKVMIPNDNITKLVLDYEQNVPEINRRNNYKNLKWILNKPIQFRLLEDVEDPRYSQIFFIPEFEFNVYDGFTIASKFYNSTVIRRNFEYNISPAYGFRSQKILGSAAFFFRNQIAEHGLYQIRYGVNGSMFSYAPDLLFRRFSTSVSFNFRPKDLRSNENQRLTIRNVNVFRERDEINPVVTPDYNVFNARYGYSDFNLTDFLGYSLDYQVSKNFSKLSTTINYRKLFLNNRQLNLRLFAGAFVFNDTEKDGDFFSFALDRPTDYLFDYNYLGRSEDTGFTSQQIILAEGGFKSRLDSPFANQWITTFNANTNIWNWIYAYGDAGIVKNRGESAKYVYDAGVRLSLVADFFELFFPVVSNKGWEIAQPNYDEQIRFIITLSPETLIGLFTRSWY</sequence>
<keyword evidence="1" id="KW-0645">Protease</keyword>
<evidence type="ECO:0000313" key="1">
    <source>
        <dbReference type="EMBL" id="KZS42169.1"/>
    </source>
</evidence>
<keyword evidence="2" id="KW-1185">Reference proteome</keyword>
<reference evidence="1 2" key="1">
    <citation type="submission" date="2016-01" db="EMBL/GenBank/DDBJ databases">
        <title>The draft genome sequence of Aquimarina sp. RZW4-3-2.</title>
        <authorList>
            <person name="Wang Y."/>
        </authorList>
    </citation>
    <scope>NUCLEOTIDE SEQUENCE [LARGE SCALE GENOMIC DNA]</scope>
    <source>
        <strain evidence="1 2">RZW4-3-2</strain>
    </source>
</reference>
<dbReference type="AlphaFoldDB" id="A0A162CWN5"/>
<dbReference type="RefSeq" id="WP_066309412.1">
    <property type="nucleotide sequence ID" value="NZ_LQRT01000002.1"/>
</dbReference>
<dbReference type="Proteomes" id="UP000076715">
    <property type="component" value="Unassembled WGS sequence"/>
</dbReference>
<dbReference type="GO" id="GO:0008237">
    <property type="term" value="F:metallopeptidase activity"/>
    <property type="evidence" value="ECO:0007669"/>
    <property type="project" value="UniProtKB-KW"/>
</dbReference>
<dbReference type="GO" id="GO:0006508">
    <property type="term" value="P:proteolysis"/>
    <property type="evidence" value="ECO:0007669"/>
    <property type="project" value="UniProtKB-KW"/>
</dbReference>
<proteinExistence type="predicted"/>
<gene>
    <name evidence="1" type="ORF">AWE51_01630</name>
</gene>
<keyword evidence="1" id="KW-0378">Hydrolase</keyword>
<dbReference type="OrthoDB" id="9813075at2"/>